<dbReference type="PANTHER" id="PTHR34477">
    <property type="entry name" value="UPF0213 PROTEIN YHBQ"/>
    <property type="match status" value="1"/>
</dbReference>
<keyword evidence="3" id="KW-0255">Endonuclease</keyword>
<gene>
    <name evidence="3" type="ORF">CNQ84_07815</name>
</gene>
<dbReference type="Pfam" id="PF01541">
    <property type="entry name" value="GIY-YIG"/>
    <property type="match status" value="1"/>
</dbReference>
<dbReference type="PROSITE" id="PS50164">
    <property type="entry name" value="GIY_YIG"/>
    <property type="match status" value="1"/>
</dbReference>
<reference evidence="3 4" key="1">
    <citation type="submission" date="2017-09" db="EMBL/GenBank/DDBJ databases">
        <title>Pseudomonas abyssi sp. nov. isolated from Abyssopelagic Water.</title>
        <authorList>
            <person name="Wei Y."/>
        </authorList>
    </citation>
    <scope>NUCLEOTIDE SEQUENCE [LARGE SCALE GENOMIC DNA]</scope>
    <source>
        <strain evidence="3 4">MT5</strain>
    </source>
</reference>
<evidence type="ECO:0000256" key="1">
    <source>
        <dbReference type="ARBA" id="ARBA00007435"/>
    </source>
</evidence>
<dbReference type="EMBL" id="NTMR01000009">
    <property type="protein sequence ID" value="PBK05036.1"/>
    <property type="molecule type" value="Genomic_DNA"/>
</dbReference>
<dbReference type="InterPro" id="IPR035901">
    <property type="entry name" value="GIY-YIG_endonuc_sf"/>
</dbReference>
<dbReference type="AlphaFoldDB" id="A0A2A3MJR4"/>
<keyword evidence="3" id="KW-0378">Hydrolase</keyword>
<keyword evidence="4" id="KW-1185">Reference proteome</keyword>
<dbReference type="CDD" id="cd10448">
    <property type="entry name" value="GIY-YIG_unchar_3"/>
    <property type="match status" value="1"/>
</dbReference>
<evidence type="ECO:0000313" key="3">
    <source>
        <dbReference type="EMBL" id="PBK05036.1"/>
    </source>
</evidence>
<evidence type="ECO:0000259" key="2">
    <source>
        <dbReference type="PROSITE" id="PS50164"/>
    </source>
</evidence>
<dbReference type="PANTHER" id="PTHR34477:SF5">
    <property type="entry name" value="BSL5627 PROTEIN"/>
    <property type="match status" value="1"/>
</dbReference>
<dbReference type="Gene3D" id="3.40.1440.10">
    <property type="entry name" value="GIY-YIG endonuclease"/>
    <property type="match status" value="1"/>
</dbReference>
<evidence type="ECO:0000313" key="4">
    <source>
        <dbReference type="Proteomes" id="UP000242313"/>
    </source>
</evidence>
<dbReference type="GO" id="GO:0004519">
    <property type="term" value="F:endonuclease activity"/>
    <property type="evidence" value="ECO:0007669"/>
    <property type="project" value="UniProtKB-KW"/>
</dbReference>
<name>A0A2A3MJR4_9PSED</name>
<comment type="caution">
    <text evidence="3">The sequence shown here is derived from an EMBL/GenBank/DDBJ whole genome shotgun (WGS) entry which is preliminary data.</text>
</comment>
<feature type="domain" description="GIY-YIG" evidence="2">
    <location>
        <begin position="3"/>
        <end position="80"/>
    </location>
</feature>
<organism evidence="3 4">
    <name type="scientific">Pseudomonas abyssi</name>
    <dbReference type="NCBI Taxonomy" id="170540"/>
    <lineage>
        <taxon>Bacteria</taxon>
        <taxon>Pseudomonadati</taxon>
        <taxon>Pseudomonadota</taxon>
        <taxon>Gammaproteobacteria</taxon>
        <taxon>Pseudomonadales</taxon>
        <taxon>Pseudomonadaceae</taxon>
        <taxon>Pseudomonas</taxon>
    </lineage>
</organism>
<dbReference type="SUPFAM" id="SSF82771">
    <property type="entry name" value="GIY-YIG endonuclease"/>
    <property type="match status" value="1"/>
</dbReference>
<accession>A0A2A3MJR4</accession>
<protein>
    <submittedName>
        <fullName evidence="3">Endonuclease</fullName>
    </submittedName>
</protein>
<proteinExistence type="inferred from homology"/>
<dbReference type="Proteomes" id="UP000242313">
    <property type="component" value="Unassembled WGS sequence"/>
</dbReference>
<dbReference type="InterPro" id="IPR050190">
    <property type="entry name" value="UPF0213_domain"/>
</dbReference>
<sequence>MTKQPCVYILASQRNGTLYVGVTSNLLKRIWEHRNGVVSGFTQRYRIHHLVYFEQAADMLSAIAREKQLKRWKRKWKINLIEQNNPAWDDLYTTLTAPKQALL</sequence>
<dbReference type="RefSeq" id="WP_096004316.1">
    <property type="nucleotide sequence ID" value="NZ_NTMR01000009.1"/>
</dbReference>
<keyword evidence="3" id="KW-0540">Nuclease</keyword>
<dbReference type="InterPro" id="IPR000305">
    <property type="entry name" value="GIY-YIG_endonuc"/>
</dbReference>
<comment type="similarity">
    <text evidence="1">Belongs to the UPF0213 family.</text>
</comment>